<name>A0A075U010_9LACO</name>
<dbReference type="Proteomes" id="UP000029079">
    <property type="component" value="Chromosome"/>
</dbReference>
<keyword evidence="2" id="KW-1185">Reference proteome</keyword>
<dbReference type="Gene3D" id="1.10.4080.10">
    <property type="entry name" value="ADP-ribosylation/Crystallin J1"/>
    <property type="match status" value="1"/>
</dbReference>
<keyword evidence="1" id="KW-0378">Hydrolase</keyword>
<dbReference type="RefSeq" id="WP_009765312.1">
    <property type="nucleotide sequence ID" value="NZ_CP009223.1"/>
</dbReference>
<dbReference type="InterPro" id="IPR005502">
    <property type="entry name" value="Ribosyl_crysJ1"/>
</dbReference>
<sequence>MLSTRNDLDNITLGVLQADLLVQELEGQAQADWRAAGSLTLATISSLSRGYNLSALMDQFTYWYLHADYTALRKKQVPGRVTETAIQHYLDHRDPFSSGSLLETDTENGALLRITPVVLYLRAEYGADFVSKDPAMLILHQICGVTHNTPRTLIAVGLYAMIINQLLSGENLEIAIDEAMNSAFEYYAKHPVFAADLSAFDTLNTPDFKSLPVSEITASADVIDTLEATLWVLLNTGDKFSALHLASELQGSPQRMLPLLGAMTGLMYGAEPLESMQLTAKGMGFVTRILTIAKRHGVFELES</sequence>
<dbReference type="GO" id="GO:0016787">
    <property type="term" value="F:hydrolase activity"/>
    <property type="evidence" value="ECO:0007669"/>
    <property type="project" value="UniProtKB-KW"/>
</dbReference>
<gene>
    <name evidence="1" type="ORF">WS74_0590</name>
</gene>
<organism evidence="1 2">
    <name type="scientific">Weissella ceti</name>
    <dbReference type="NCBI Taxonomy" id="759620"/>
    <lineage>
        <taxon>Bacteria</taxon>
        <taxon>Bacillati</taxon>
        <taxon>Bacillota</taxon>
        <taxon>Bacilli</taxon>
        <taxon>Lactobacillales</taxon>
        <taxon>Lactobacillaceae</taxon>
        <taxon>Weissella</taxon>
    </lineage>
</organism>
<dbReference type="EMBL" id="CP009223">
    <property type="protein sequence ID" value="AIM62842.1"/>
    <property type="molecule type" value="Genomic_DNA"/>
</dbReference>
<dbReference type="OrthoDB" id="9798107at2"/>
<dbReference type="InterPro" id="IPR036705">
    <property type="entry name" value="Ribosyl_crysJ1_sf"/>
</dbReference>
<dbReference type="AlphaFoldDB" id="A0A075U010"/>
<evidence type="ECO:0000313" key="1">
    <source>
        <dbReference type="EMBL" id="AIM62842.1"/>
    </source>
</evidence>
<accession>A0A075U010</accession>
<dbReference type="SUPFAM" id="SSF101478">
    <property type="entry name" value="ADP-ribosylglycohydrolase"/>
    <property type="match status" value="1"/>
</dbReference>
<dbReference type="Pfam" id="PF03747">
    <property type="entry name" value="ADP_ribosyl_GH"/>
    <property type="match status" value="1"/>
</dbReference>
<proteinExistence type="predicted"/>
<dbReference type="STRING" id="759620.WS105_0587"/>
<evidence type="ECO:0000313" key="2">
    <source>
        <dbReference type="Proteomes" id="UP000029079"/>
    </source>
</evidence>
<reference evidence="1 2" key="1">
    <citation type="journal article" date="2014" name="Genome Announc.">
        <title>Complete Genome Sequences of Fish Pathogenic Weissella ceti Strains WS74 and WS105.</title>
        <authorList>
            <person name="Figueiredo H.C."/>
            <person name="Leal C.A."/>
            <person name="Dorella F.A."/>
            <person name="Carvalho A.F."/>
            <person name="Soares S.C."/>
            <person name="Pereira F.L."/>
            <person name="Azevedo V.A."/>
        </authorList>
    </citation>
    <scope>NUCLEOTIDE SEQUENCE [LARGE SCALE GENOMIC DNA]</scope>
    <source>
        <strain evidence="1 2">WS74</strain>
    </source>
</reference>
<protein>
    <submittedName>
        <fullName evidence="1">ADP-ribosylglycohydrolase</fullName>
    </submittedName>
</protein>
<reference evidence="2" key="2">
    <citation type="submission" date="2014-08" db="EMBL/GenBank/DDBJ databases">
        <title>Complete genome of Weissella ceti strain WS74 isolated from diseased rainbow trout in Brazil.</title>
        <authorList>
            <person name="Figueiredo H.C.P."/>
            <person name="Leal C.A.G."/>
            <person name="Pereira F.L."/>
            <person name="Soares S.C."/>
            <person name="Dorella F.A."/>
            <person name="Carvalho A.F."/>
            <person name="Azevedo V.A.C."/>
        </authorList>
    </citation>
    <scope>NUCLEOTIDE SEQUENCE [LARGE SCALE GENOMIC DNA]</scope>
    <source>
        <strain evidence="2">WS74</strain>
    </source>
</reference>
<dbReference type="KEGG" id="wce:WS08_0589"/>
<dbReference type="KEGG" id="wct:WS74_0590"/>